<dbReference type="Gene3D" id="3.30.70.2860">
    <property type="match status" value="1"/>
</dbReference>
<evidence type="ECO:0000259" key="1">
    <source>
        <dbReference type="Pfam" id="PF18146"/>
    </source>
</evidence>
<feature type="domain" description="CinA KH" evidence="1">
    <location>
        <begin position="22"/>
        <end position="100"/>
    </location>
</feature>
<dbReference type="Pfam" id="PF18146">
    <property type="entry name" value="CinA_KH"/>
    <property type="match status" value="1"/>
</dbReference>
<feature type="non-terminal residue" evidence="2">
    <location>
        <position position="110"/>
    </location>
</feature>
<gene>
    <name evidence="2" type="ORF">B1A_01846</name>
</gene>
<protein>
    <submittedName>
        <fullName evidence="2">Competence/damage-inducible protein CinA</fullName>
    </submittedName>
</protein>
<organism evidence="2">
    <name type="scientific">mine drainage metagenome</name>
    <dbReference type="NCBI Taxonomy" id="410659"/>
    <lineage>
        <taxon>unclassified sequences</taxon>
        <taxon>metagenomes</taxon>
        <taxon>ecological metagenomes</taxon>
    </lineage>
</organism>
<reference evidence="2" key="1">
    <citation type="submission" date="2013-08" db="EMBL/GenBank/DDBJ databases">
        <authorList>
            <person name="Mendez C."/>
            <person name="Richter M."/>
            <person name="Ferrer M."/>
            <person name="Sanchez J."/>
        </authorList>
    </citation>
    <scope>NUCLEOTIDE SEQUENCE</scope>
</reference>
<evidence type="ECO:0000313" key="2">
    <source>
        <dbReference type="EMBL" id="EQD79225.1"/>
    </source>
</evidence>
<name>T1DAQ0_9ZZZZ</name>
<sequence length="110" mass="12035">MLDRAIIPDLLERQGDKASIVSRVIRCWGLSESALAERLDPLFQEIDSTKAPITLAFLASGIEGIKVRLSARADTKEAASQVISRYEAKVLEVIGDHVFGYDDTTMEAAV</sequence>
<dbReference type="EMBL" id="AUZX01001390">
    <property type="protein sequence ID" value="EQD79225.1"/>
    <property type="molecule type" value="Genomic_DNA"/>
</dbReference>
<comment type="caution">
    <text evidence="2">The sequence shown here is derived from an EMBL/GenBank/DDBJ whole genome shotgun (WGS) entry which is preliminary data.</text>
</comment>
<dbReference type="AlphaFoldDB" id="T1DAQ0"/>
<reference evidence="2" key="2">
    <citation type="journal article" date="2014" name="ISME J.">
        <title>Microbial stratification in low pH oxic and suboxic macroscopic growths along an acid mine drainage.</title>
        <authorList>
            <person name="Mendez-Garcia C."/>
            <person name="Mesa V."/>
            <person name="Sprenger R.R."/>
            <person name="Richter M."/>
            <person name="Diez M.S."/>
            <person name="Solano J."/>
            <person name="Bargiela R."/>
            <person name="Golyshina O.V."/>
            <person name="Manteca A."/>
            <person name="Ramos J.L."/>
            <person name="Gallego J.R."/>
            <person name="Llorente I."/>
            <person name="Martins Dos Santos V.A."/>
            <person name="Jensen O.N."/>
            <person name="Pelaez A.I."/>
            <person name="Sanchez J."/>
            <person name="Ferrer M."/>
        </authorList>
    </citation>
    <scope>NUCLEOTIDE SEQUENCE</scope>
</reference>
<dbReference type="InterPro" id="IPR041424">
    <property type="entry name" value="CinA_KH"/>
</dbReference>
<proteinExistence type="predicted"/>
<accession>T1DAQ0</accession>